<protein>
    <submittedName>
        <fullName evidence="2">Uncharacterized protein</fullName>
    </submittedName>
</protein>
<evidence type="ECO:0000256" key="1">
    <source>
        <dbReference type="SAM" id="MobiDB-lite"/>
    </source>
</evidence>
<organism evidence="2 3">
    <name type="scientific">Salinibacter ruber (strain DSM 13855 / M31)</name>
    <dbReference type="NCBI Taxonomy" id="309807"/>
    <lineage>
        <taxon>Bacteria</taxon>
        <taxon>Pseudomonadati</taxon>
        <taxon>Rhodothermota</taxon>
        <taxon>Rhodothermia</taxon>
        <taxon>Rhodothermales</taxon>
        <taxon>Salinibacteraceae</taxon>
        <taxon>Salinibacter</taxon>
    </lineage>
</organism>
<reference evidence="2 3" key="1">
    <citation type="journal article" date="2005" name="Proc. Natl. Acad. Sci. U.S.A.">
        <title>The genome of Salinibacter ruber: convergence and gene exchange among hyperhalophilic bacteria and archaea.</title>
        <authorList>
            <person name="Mongodin E.F."/>
            <person name="Nelson K.E."/>
            <person name="Daugherty S."/>
            <person name="Deboy R.T."/>
            <person name="Wister J."/>
            <person name="Khouri H."/>
            <person name="Weidman J."/>
            <person name="Walsh D.A."/>
            <person name="Papke R.T."/>
            <person name="Sanchez Perez G."/>
            <person name="Sharma A.K."/>
            <person name="Nesbo C.L."/>
            <person name="MacLeod D."/>
            <person name="Bapteste E."/>
            <person name="Doolittle W.F."/>
            <person name="Charlebois R.L."/>
            <person name="Legault B."/>
            <person name="Rodriguez-Valera F."/>
        </authorList>
    </citation>
    <scope>NUCLEOTIDE SEQUENCE [LARGE SCALE GENOMIC DNA]</scope>
    <source>
        <strain evidence="3">DSM 13855 / CECT 5946 / M31</strain>
    </source>
</reference>
<dbReference type="HOGENOM" id="CLU_108498_0_0_10"/>
<keyword evidence="3" id="KW-1185">Reference proteome</keyword>
<dbReference type="Proteomes" id="UP000008674">
    <property type="component" value="Chromosome"/>
</dbReference>
<dbReference type="EMBL" id="CP000159">
    <property type="protein sequence ID" value="ABC46128.1"/>
    <property type="molecule type" value="Genomic_DNA"/>
</dbReference>
<evidence type="ECO:0000313" key="3">
    <source>
        <dbReference type="Proteomes" id="UP000008674"/>
    </source>
</evidence>
<proteinExistence type="predicted"/>
<evidence type="ECO:0000313" key="2">
    <source>
        <dbReference type="EMBL" id="ABC46128.1"/>
    </source>
</evidence>
<accession>Q2S5Y6</accession>
<dbReference type="OrthoDB" id="10016243at2"/>
<gene>
    <name evidence="2" type="ordered locus">SRU_0249</name>
</gene>
<feature type="region of interest" description="Disordered" evidence="1">
    <location>
        <begin position="200"/>
        <end position="222"/>
    </location>
</feature>
<sequence>MRGPGALDHPRCFGFFAPTGFAPAKPFVLRPMSLFPRACPLLQSRSPELSPLPSANCCPCTMSSQTNPDGAPEGNAPRSFGLSQSQRWGAASGLLFFLLVVGTDYASGVAAREWSELALDAGIVGGLVLVVFNAFRKSVLVGENEIRKVQPLWNDQSVQISEIRRVHVPTIESGLWLYTDPDGNPALTIGGGLEAPEELEERVTKSVPPAAKITGLGQEEEN</sequence>
<dbReference type="AlphaFoldDB" id="Q2S5Y6"/>
<dbReference type="EnsemblBacteria" id="ABC46128">
    <property type="protein sequence ID" value="ABC46128"/>
    <property type="gene ID" value="SRU_0249"/>
</dbReference>
<name>Q2S5Y6_SALRD</name>
<dbReference type="KEGG" id="sru:SRU_0249"/>